<dbReference type="OrthoDB" id="10017160at2759"/>
<evidence type="ECO:0000313" key="1">
    <source>
        <dbReference type="EMBL" id="GBP68532.1"/>
    </source>
</evidence>
<evidence type="ECO:0000313" key="2">
    <source>
        <dbReference type="Proteomes" id="UP000299102"/>
    </source>
</evidence>
<dbReference type="AlphaFoldDB" id="A0A4C1Y149"/>
<reference evidence="1 2" key="1">
    <citation type="journal article" date="2019" name="Commun. Biol.">
        <title>The bagworm genome reveals a unique fibroin gene that provides high tensile strength.</title>
        <authorList>
            <person name="Kono N."/>
            <person name="Nakamura H."/>
            <person name="Ohtoshi R."/>
            <person name="Tomita M."/>
            <person name="Numata K."/>
            <person name="Arakawa K."/>
        </authorList>
    </citation>
    <scope>NUCLEOTIDE SEQUENCE [LARGE SCALE GENOMIC DNA]</scope>
</reference>
<proteinExistence type="predicted"/>
<organism evidence="1 2">
    <name type="scientific">Eumeta variegata</name>
    <name type="common">Bagworm moth</name>
    <name type="synonym">Eumeta japonica</name>
    <dbReference type="NCBI Taxonomy" id="151549"/>
    <lineage>
        <taxon>Eukaryota</taxon>
        <taxon>Metazoa</taxon>
        <taxon>Ecdysozoa</taxon>
        <taxon>Arthropoda</taxon>
        <taxon>Hexapoda</taxon>
        <taxon>Insecta</taxon>
        <taxon>Pterygota</taxon>
        <taxon>Neoptera</taxon>
        <taxon>Endopterygota</taxon>
        <taxon>Lepidoptera</taxon>
        <taxon>Glossata</taxon>
        <taxon>Ditrysia</taxon>
        <taxon>Tineoidea</taxon>
        <taxon>Psychidae</taxon>
        <taxon>Oiketicinae</taxon>
        <taxon>Eumeta</taxon>
    </lineage>
</organism>
<sequence length="181" mass="20129">MDDRVCVSSFNTPNGLVDVTVCVFLRMCLVDMKLTNFHDHQSTAVNNKHIEAVRGMIETNRHLTYHEIRAFLCIGKSQIQSILRKQSGMKSCARGYSLDGFNAIDRPQPGAFVASAACEIPIGLAGRLRRGRSKLKRTTAPSGVHARCHRHYSPRIAAGVNLAARPRRPKSRTRNCSLCKN</sequence>
<name>A0A4C1Y149_EUMVA</name>
<comment type="caution">
    <text evidence="1">The sequence shown here is derived from an EMBL/GenBank/DDBJ whole genome shotgun (WGS) entry which is preliminary data.</text>
</comment>
<protein>
    <recommendedName>
        <fullName evidence="3">Mariner Mos1 transposase</fullName>
    </recommendedName>
</protein>
<gene>
    <name evidence="1" type="ORF">EVAR_55665_1</name>
</gene>
<evidence type="ECO:0008006" key="3">
    <source>
        <dbReference type="Google" id="ProtNLM"/>
    </source>
</evidence>
<dbReference type="EMBL" id="BGZK01001014">
    <property type="protein sequence ID" value="GBP68532.1"/>
    <property type="molecule type" value="Genomic_DNA"/>
</dbReference>
<dbReference type="Proteomes" id="UP000299102">
    <property type="component" value="Unassembled WGS sequence"/>
</dbReference>
<keyword evidence="2" id="KW-1185">Reference proteome</keyword>
<accession>A0A4C1Y149</accession>